<sequence length="71" mass="7345">MFTHLAKLAQIVPALLGLLWLVALASNPIAPCGPSAEHPAKTITDHLRAMANHARAVAVLIARKSGAGGDK</sequence>
<dbReference type="AlphaFoldDB" id="A0A917XQN2"/>
<reference evidence="1" key="2">
    <citation type="submission" date="2020-09" db="EMBL/GenBank/DDBJ databases">
        <authorList>
            <person name="Sun Q."/>
            <person name="Zhou Y."/>
        </authorList>
    </citation>
    <scope>NUCLEOTIDE SEQUENCE</scope>
    <source>
        <strain evidence="1">CGMCC 4.7110</strain>
    </source>
</reference>
<keyword evidence="2" id="KW-1185">Reference proteome</keyword>
<dbReference type="Proteomes" id="UP000653411">
    <property type="component" value="Unassembled WGS sequence"/>
</dbReference>
<reference evidence="1" key="1">
    <citation type="journal article" date="2014" name="Int. J. Syst. Evol. Microbiol.">
        <title>Complete genome sequence of Corynebacterium casei LMG S-19264T (=DSM 44701T), isolated from a smear-ripened cheese.</title>
        <authorList>
            <consortium name="US DOE Joint Genome Institute (JGI-PGF)"/>
            <person name="Walter F."/>
            <person name="Albersmeier A."/>
            <person name="Kalinowski J."/>
            <person name="Ruckert C."/>
        </authorList>
    </citation>
    <scope>NUCLEOTIDE SEQUENCE</scope>
    <source>
        <strain evidence="1">CGMCC 4.7110</strain>
    </source>
</reference>
<accession>A0A917XQN2</accession>
<evidence type="ECO:0000313" key="2">
    <source>
        <dbReference type="Proteomes" id="UP000653411"/>
    </source>
</evidence>
<evidence type="ECO:0000313" key="1">
    <source>
        <dbReference type="EMBL" id="GGN46006.1"/>
    </source>
</evidence>
<protein>
    <submittedName>
        <fullName evidence="1">Uncharacterized protein</fullName>
    </submittedName>
</protein>
<proteinExistence type="predicted"/>
<organism evidence="1 2">
    <name type="scientific">Streptomyces fuscichromogenes</name>
    <dbReference type="NCBI Taxonomy" id="1324013"/>
    <lineage>
        <taxon>Bacteria</taxon>
        <taxon>Bacillati</taxon>
        <taxon>Actinomycetota</taxon>
        <taxon>Actinomycetes</taxon>
        <taxon>Kitasatosporales</taxon>
        <taxon>Streptomycetaceae</taxon>
        <taxon>Streptomyces</taxon>
    </lineage>
</organism>
<dbReference type="EMBL" id="BMML01000051">
    <property type="protein sequence ID" value="GGN46006.1"/>
    <property type="molecule type" value="Genomic_DNA"/>
</dbReference>
<gene>
    <name evidence="1" type="ORF">GCM10011578_098490</name>
</gene>
<comment type="caution">
    <text evidence="1">The sequence shown here is derived from an EMBL/GenBank/DDBJ whole genome shotgun (WGS) entry which is preliminary data.</text>
</comment>
<name>A0A917XQN2_9ACTN</name>
<dbReference type="RefSeq" id="WP_189269531.1">
    <property type="nucleotide sequence ID" value="NZ_BMML01000051.1"/>
</dbReference>